<feature type="region of interest" description="Disordered" evidence="1">
    <location>
        <begin position="1"/>
        <end position="52"/>
    </location>
</feature>
<accession>A0A6J4M8B9</accession>
<proteinExistence type="predicted"/>
<sequence>CGRTQVSARRSAPRSASSWCCWSSPSSSPSPLPPWWPSPRRGGSCARTPGRP</sequence>
<feature type="non-terminal residue" evidence="2">
    <location>
        <position position="52"/>
    </location>
</feature>
<feature type="compositionally biased region" description="Pro residues" evidence="1">
    <location>
        <begin position="28"/>
        <end position="37"/>
    </location>
</feature>
<evidence type="ECO:0000313" key="2">
    <source>
        <dbReference type="EMBL" id="CAA9352663.1"/>
    </source>
</evidence>
<feature type="compositionally biased region" description="Low complexity" evidence="1">
    <location>
        <begin position="7"/>
        <end position="27"/>
    </location>
</feature>
<gene>
    <name evidence="2" type="ORF">AVDCRST_MAG34-1873</name>
</gene>
<protein>
    <submittedName>
        <fullName evidence="2">Uncharacterized protein</fullName>
    </submittedName>
</protein>
<reference evidence="2" key="1">
    <citation type="submission" date="2020-02" db="EMBL/GenBank/DDBJ databases">
        <authorList>
            <person name="Meier V. D."/>
        </authorList>
    </citation>
    <scope>NUCLEOTIDE SEQUENCE</scope>
    <source>
        <strain evidence="2">AVDCRST_MAG34</strain>
    </source>
</reference>
<dbReference type="EMBL" id="CADCUI010000040">
    <property type="protein sequence ID" value="CAA9352663.1"/>
    <property type="molecule type" value="Genomic_DNA"/>
</dbReference>
<organism evidence="2">
    <name type="scientific">uncultured Nocardioidaceae bacterium</name>
    <dbReference type="NCBI Taxonomy" id="253824"/>
    <lineage>
        <taxon>Bacteria</taxon>
        <taxon>Bacillati</taxon>
        <taxon>Actinomycetota</taxon>
        <taxon>Actinomycetes</taxon>
        <taxon>Propionibacteriales</taxon>
        <taxon>Nocardioidaceae</taxon>
        <taxon>environmental samples</taxon>
    </lineage>
</organism>
<feature type="non-terminal residue" evidence="2">
    <location>
        <position position="1"/>
    </location>
</feature>
<dbReference type="AlphaFoldDB" id="A0A6J4M8B9"/>
<name>A0A6J4M8B9_9ACTN</name>
<evidence type="ECO:0000256" key="1">
    <source>
        <dbReference type="SAM" id="MobiDB-lite"/>
    </source>
</evidence>